<comment type="caution">
    <text evidence="3">The sequence shown here is derived from an EMBL/GenBank/DDBJ whole genome shotgun (WGS) entry which is preliminary data.</text>
</comment>
<dbReference type="GO" id="GO:0050313">
    <property type="term" value="F:sulfur dioxygenase activity"/>
    <property type="evidence" value="ECO:0007669"/>
    <property type="project" value="InterPro"/>
</dbReference>
<dbReference type="GO" id="GO:0006749">
    <property type="term" value="P:glutathione metabolic process"/>
    <property type="evidence" value="ECO:0007669"/>
    <property type="project" value="InterPro"/>
</dbReference>
<evidence type="ECO:0000259" key="2">
    <source>
        <dbReference type="PROSITE" id="PS50206"/>
    </source>
</evidence>
<dbReference type="Gene3D" id="3.40.250.10">
    <property type="entry name" value="Rhodanese-like domain"/>
    <property type="match status" value="2"/>
</dbReference>
<dbReference type="Pfam" id="PF00581">
    <property type="entry name" value="Rhodanese"/>
    <property type="match status" value="1"/>
</dbReference>
<dbReference type="InterPro" id="IPR044528">
    <property type="entry name" value="POD-like_MBL-fold"/>
</dbReference>
<dbReference type="SMART" id="SM00849">
    <property type="entry name" value="Lactamase_B"/>
    <property type="match status" value="1"/>
</dbReference>
<dbReference type="RefSeq" id="WP_239136852.1">
    <property type="nucleotide sequence ID" value="NZ_BOOU01000010.1"/>
</dbReference>
<feature type="domain" description="Rhodanese" evidence="2">
    <location>
        <begin position="356"/>
        <end position="438"/>
    </location>
</feature>
<organism evidence="3 4">
    <name type="scientific">Sphaerisporangium rufum</name>
    <dbReference type="NCBI Taxonomy" id="1381558"/>
    <lineage>
        <taxon>Bacteria</taxon>
        <taxon>Bacillati</taxon>
        <taxon>Actinomycetota</taxon>
        <taxon>Actinomycetes</taxon>
        <taxon>Streptosporangiales</taxon>
        <taxon>Streptosporangiaceae</taxon>
        <taxon>Sphaerisporangium</taxon>
    </lineage>
</organism>
<name>A0A919UZ02_9ACTN</name>
<dbReference type="GO" id="GO:0070813">
    <property type="term" value="P:hydrogen sulfide metabolic process"/>
    <property type="evidence" value="ECO:0007669"/>
    <property type="project" value="TreeGrafter"/>
</dbReference>
<sequence>MVEIVSFRTPGPGDQSYLLVHQGRGVLVDPQRDIDRFLRAAAERDVELRFVLETHLHNDYLSGAEQAARRTGAELVMPAAAAPAYRHTPAFHLEDIDGGNGLILRPLHTPGHTPEHTSYLVLVEDEPVAVFSGGSLLVASAGRTDLLGPERAPALARLQYGSLRRLAALPPQVGLYPTHGAGSFCAAGEVDRHTSTIGDELRSNPLLAVQDAGQAAAELLADPMPIPAFYQHMQPANTIGVPPMPPTTPPELTLDAAPADARVVDSRPRKAQADGFLPGSTGIEDGDDFGSWAGWLLPYQAPIVLVAEPGQDVTEPVVQLARIGVDTVLGVVRDLGPAATAGYELLDLDAFTARAARPGAQVLDVRMPSELKDARLPGAVERFLPDLVTEGVPAELDPGRPVLVACGSGRRAAIAATILADHGYTPAVLDGAGIPDLVAALRSSAGPGRG</sequence>
<dbReference type="CDD" id="cd00158">
    <property type="entry name" value="RHOD"/>
    <property type="match status" value="1"/>
</dbReference>
<dbReference type="AlphaFoldDB" id="A0A919UZ02"/>
<gene>
    <name evidence="3" type="ORF">Sru01_06990</name>
</gene>
<dbReference type="InterPro" id="IPR036866">
    <property type="entry name" value="RibonucZ/Hydroxyglut_hydro"/>
</dbReference>
<dbReference type="CDD" id="cd07724">
    <property type="entry name" value="POD-like_MBL-fold"/>
    <property type="match status" value="1"/>
</dbReference>
<dbReference type="SMART" id="SM00450">
    <property type="entry name" value="RHOD"/>
    <property type="match status" value="1"/>
</dbReference>
<dbReference type="InterPro" id="IPR036873">
    <property type="entry name" value="Rhodanese-like_dom_sf"/>
</dbReference>
<dbReference type="GO" id="GO:0046872">
    <property type="term" value="F:metal ion binding"/>
    <property type="evidence" value="ECO:0007669"/>
    <property type="project" value="UniProtKB-KW"/>
</dbReference>
<dbReference type="EMBL" id="BOOU01000010">
    <property type="protein sequence ID" value="GII75717.1"/>
    <property type="molecule type" value="Genomic_DNA"/>
</dbReference>
<dbReference type="Proteomes" id="UP000655287">
    <property type="component" value="Unassembled WGS sequence"/>
</dbReference>
<evidence type="ECO:0000313" key="3">
    <source>
        <dbReference type="EMBL" id="GII75717.1"/>
    </source>
</evidence>
<dbReference type="InterPro" id="IPR001763">
    <property type="entry name" value="Rhodanese-like_dom"/>
</dbReference>
<protein>
    <submittedName>
        <fullName evidence="3">MBL fold metallo-hydrolase</fullName>
    </submittedName>
</protein>
<proteinExistence type="predicted"/>
<dbReference type="SUPFAM" id="SSF56281">
    <property type="entry name" value="Metallo-hydrolase/oxidoreductase"/>
    <property type="match status" value="1"/>
</dbReference>
<dbReference type="PANTHER" id="PTHR43084">
    <property type="entry name" value="PERSULFIDE DIOXYGENASE ETHE1"/>
    <property type="match status" value="1"/>
</dbReference>
<dbReference type="SUPFAM" id="SSF52821">
    <property type="entry name" value="Rhodanese/Cell cycle control phosphatase"/>
    <property type="match status" value="2"/>
</dbReference>
<dbReference type="InterPro" id="IPR051682">
    <property type="entry name" value="Mito_Persulfide_Diox"/>
</dbReference>
<accession>A0A919UZ02</accession>
<dbReference type="InterPro" id="IPR001279">
    <property type="entry name" value="Metallo-B-lactamas"/>
</dbReference>
<dbReference type="PANTHER" id="PTHR43084:SF1">
    <property type="entry name" value="PERSULFIDE DIOXYGENASE ETHE1, MITOCHONDRIAL"/>
    <property type="match status" value="1"/>
</dbReference>
<reference evidence="3" key="1">
    <citation type="submission" date="2021-01" db="EMBL/GenBank/DDBJ databases">
        <title>Whole genome shotgun sequence of Sphaerisporangium rufum NBRC 109079.</title>
        <authorList>
            <person name="Komaki H."/>
            <person name="Tamura T."/>
        </authorList>
    </citation>
    <scope>NUCLEOTIDE SEQUENCE</scope>
    <source>
        <strain evidence="3">NBRC 109079</strain>
    </source>
</reference>
<dbReference type="Gene3D" id="3.60.15.10">
    <property type="entry name" value="Ribonuclease Z/Hydroxyacylglutathione hydrolase-like"/>
    <property type="match status" value="1"/>
</dbReference>
<dbReference type="Pfam" id="PF00753">
    <property type="entry name" value="Lactamase_B"/>
    <property type="match status" value="1"/>
</dbReference>
<evidence type="ECO:0000313" key="4">
    <source>
        <dbReference type="Proteomes" id="UP000655287"/>
    </source>
</evidence>
<dbReference type="PROSITE" id="PS50206">
    <property type="entry name" value="RHODANESE_3"/>
    <property type="match status" value="1"/>
</dbReference>
<keyword evidence="1" id="KW-0479">Metal-binding</keyword>
<evidence type="ECO:0000256" key="1">
    <source>
        <dbReference type="ARBA" id="ARBA00022723"/>
    </source>
</evidence>
<keyword evidence="4" id="KW-1185">Reference proteome</keyword>